<sequence>MAKINSTQFVYPFILVTFAAVSVFLIWRKLRMRKVGYIKKIIIYPIKSVTGIELNSAYCSKTGLQCNECSDRSFLLVDENNRFITLRKDSSLVLLKPTLHEDELWIQCGAHKPLKIKLSDDFKQNKIIETKVWDQPIKGYDCGDEVASWFQEVLDRPGYRLIKYSSEFPLRSSLVENGGKIKYARDRPIIFQDGSPYLIINSKSIKDLNSKLEECDRVSYRNFRPSILVESEEPFSEDNWKQLRIGDTSFQICKPCERCKVTTINPDTGEQSSEPLNTLRNYRAAENKIQKALYGTTPLFGVGFSLDTEGQISVAVSAFLIWRKLRMRKVGFVKKIIIYPIKSVTGVELKSAFCSKNCLEFNGCLDRSFLLVDEHNKFITLRKEPSLVLLKLSFHEDELWVQSEAHETLKIKLSDDFKQNKLVETKVWNQTIKAYDCGDEIASWFQKVLDRPGYRLIKYSPELPSRPTSIEKRGKIEYARDKAIIFHDGCQYHIVNTKSVEDLNSRLEESKRLSYRNFRPSILVEAEEPFAEDNWMKLKIGDASFEYCKPNERCRVTTVNPDTGEQSSEPLETLRKYRSATNKVQKSLYGTSPFFGTNLSLNVEGQISVGDGVFANY</sequence>
<feature type="transmembrane region" description="Helical" evidence="1">
    <location>
        <begin position="6"/>
        <end position="27"/>
    </location>
</feature>
<dbReference type="GO" id="GO:0030170">
    <property type="term" value="F:pyridoxal phosphate binding"/>
    <property type="evidence" value="ECO:0007669"/>
    <property type="project" value="InterPro"/>
</dbReference>
<dbReference type="InterPro" id="IPR005303">
    <property type="entry name" value="MOCOS_middle"/>
</dbReference>
<organism evidence="3 4">
    <name type="scientific">Dinothrombium tinctorium</name>
    <dbReference type="NCBI Taxonomy" id="1965070"/>
    <lineage>
        <taxon>Eukaryota</taxon>
        <taxon>Metazoa</taxon>
        <taxon>Ecdysozoa</taxon>
        <taxon>Arthropoda</taxon>
        <taxon>Chelicerata</taxon>
        <taxon>Arachnida</taxon>
        <taxon>Acari</taxon>
        <taxon>Acariformes</taxon>
        <taxon>Trombidiformes</taxon>
        <taxon>Prostigmata</taxon>
        <taxon>Anystina</taxon>
        <taxon>Parasitengona</taxon>
        <taxon>Trombidioidea</taxon>
        <taxon>Trombidiidae</taxon>
        <taxon>Dinothrombium</taxon>
    </lineage>
</organism>
<dbReference type="AlphaFoldDB" id="A0A443RMK4"/>
<dbReference type="PROSITE" id="PS51340">
    <property type="entry name" value="MOSC"/>
    <property type="match status" value="2"/>
</dbReference>
<dbReference type="InterPro" id="IPR011037">
    <property type="entry name" value="Pyrv_Knase-like_insert_dom_sf"/>
</dbReference>
<evidence type="ECO:0000256" key="1">
    <source>
        <dbReference type="SAM" id="Phobius"/>
    </source>
</evidence>
<keyword evidence="1" id="KW-1133">Transmembrane helix</keyword>
<keyword evidence="1" id="KW-0472">Membrane</keyword>
<dbReference type="PANTHER" id="PTHR14237">
    <property type="entry name" value="MOLYBDOPTERIN COFACTOR SULFURASE MOSC"/>
    <property type="match status" value="1"/>
</dbReference>
<dbReference type="InterPro" id="IPR005302">
    <property type="entry name" value="MoCF_Sase_C"/>
</dbReference>
<evidence type="ECO:0000313" key="3">
    <source>
        <dbReference type="EMBL" id="RWS16519.1"/>
    </source>
</evidence>
<name>A0A443RMK4_9ACAR</name>
<keyword evidence="4" id="KW-1185">Reference proteome</keyword>
<gene>
    <name evidence="3" type="ORF">B4U79_05783</name>
</gene>
<dbReference type="SUPFAM" id="SSF141673">
    <property type="entry name" value="MOSC N-terminal domain-like"/>
    <property type="match status" value="2"/>
</dbReference>
<dbReference type="GO" id="GO:0030151">
    <property type="term" value="F:molybdenum ion binding"/>
    <property type="evidence" value="ECO:0007669"/>
    <property type="project" value="InterPro"/>
</dbReference>
<dbReference type="STRING" id="1965070.A0A443RMK4"/>
<feature type="domain" description="MOSC" evidence="2">
    <location>
        <begin position="462"/>
        <end position="616"/>
    </location>
</feature>
<accession>A0A443RMK4</accession>
<protein>
    <recommendedName>
        <fullName evidence="2">MOSC domain-containing protein</fullName>
    </recommendedName>
</protein>
<dbReference type="EMBL" id="NCKU01000218">
    <property type="protein sequence ID" value="RWS16519.1"/>
    <property type="molecule type" value="Genomic_DNA"/>
</dbReference>
<dbReference type="Pfam" id="PF03473">
    <property type="entry name" value="MOSC"/>
    <property type="match status" value="2"/>
</dbReference>
<evidence type="ECO:0000313" key="4">
    <source>
        <dbReference type="Proteomes" id="UP000285301"/>
    </source>
</evidence>
<evidence type="ECO:0000259" key="2">
    <source>
        <dbReference type="PROSITE" id="PS51340"/>
    </source>
</evidence>
<keyword evidence="1" id="KW-0812">Transmembrane</keyword>
<dbReference type="OrthoDB" id="6479793at2759"/>
<proteinExistence type="predicted"/>
<dbReference type="SUPFAM" id="SSF50800">
    <property type="entry name" value="PK beta-barrel domain-like"/>
    <property type="match status" value="2"/>
</dbReference>
<comment type="caution">
    <text evidence="3">The sequence shown here is derived from an EMBL/GenBank/DDBJ whole genome shotgun (WGS) entry which is preliminary data.</text>
</comment>
<dbReference type="PANTHER" id="PTHR14237:SF19">
    <property type="entry name" value="MITOCHONDRIAL AMIDOXIME REDUCING COMPONENT 1"/>
    <property type="match status" value="1"/>
</dbReference>
<reference evidence="3 4" key="1">
    <citation type="journal article" date="2018" name="Gigascience">
        <title>Genomes of trombidid mites reveal novel predicted allergens and laterally-transferred genes associated with secondary metabolism.</title>
        <authorList>
            <person name="Dong X."/>
            <person name="Chaisiri K."/>
            <person name="Xia D."/>
            <person name="Armstrong S.D."/>
            <person name="Fang Y."/>
            <person name="Donnelly M.J."/>
            <person name="Kadowaki T."/>
            <person name="McGarry J.W."/>
            <person name="Darby A.C."/>
            <person name="Makepeace B.L."/>
        </authorList>
    </citation>
    <scope>NUCLEOTIDE SEQUENCE [LARGE SCALE GENOMIC DNA]</scope>
    <source>
        <strain evidence="3">UoL-WK</strain>
    </source>
</reference>
<dbReference type="Pfam" id="PF03476">
    <property type="entry name" value="MOSC_N"/>
    <property type="match status" value="2"/>
</dbReference>
<feature type="domain" description="MOSC" evidence="2">
    <location>
        <begin position="167"/>
        <end position="321"/>
    </location>
</feature>
<dbReference type="Proteomes" id="UP000285301">
    <property type="component" value="Unassembled WGS sequence"/>
</dbReference>
<dbReference type="GO" id="GO:0003824">
    <property type="term" value="F:catalytic activity"/>
    <property type="evidence" value="ECO:0007669"/>
    <property type="project" value="InterPro"/>
</dbReference>